<dbReference type="AlphaFoldDB" id="A0A9Q0S4B2"/>
<keyword evidence="2" id="KW-1185">Reference proteome</keyword>
<evidence type="ECO:0000313" key="1">
    <source>
        <dbReference type="EMBL" id="KAJ6642855.1"/>
    </source>
</evidence>
<gene>
    <name evidence="1" type="ORF">Bhyg_07811</name>
</gene>
<dbReference type="EMBL" id="WJQU01000002">
    <property type="protein sequence ID" value="KAJ6642855.1"/>
    <property type="molecule type" value="Genomic_DNA"/>
</dbReference>
<sequence length="96" mass="11639">MLGHLDCTIREIWKGHVYYYDEMKKEAMLKSEFTEKSLVQYFFEIHLKILAALPLQCKYFHEINFFVKMKEKRQHNWKGTKDLLKTSKRSASFTSR</sequence>
<protein>
    <submittedName>
        <fullName evidence="1">Uncharacterized protein</fullName>
    </submittedName>
</protein>
<feature type="non-terminal residue" evidence="1">
    <location>
        <position position="96"/>
    </location>
</feature>
<name>A0A9Q0S4B2_9DIPT</name>
<comment type="caution">
    <text evidence="1">The sequence shown here is derived from an EMBL/GenBank/DDBJ whole genome shotgun (WGS) entry which is preliminary data.</text>
</comment>
<dbReference type="Proteomes" id="UP001151699">
    <property type="component" value="Chromosome B"/>
</dbReference>
<reference evidence="1" key="1">
    <citation type="submission" date="2022-07" db="EMBL/GenBank/DDBJ databases">
        <authorList>
            <person name="Trinca V."/>
            <person name="Uliana J.V.C."/>
            <person name="Torres T.T."/>
            <person name="Ward R.J."/>
            <person name="Monesi N."/>
        </authorList>
    </citation>
    <scope>NUCLEOTIDE SEQUENCE</scope>
    <source>
        <strain evidence="1">HSMRA1968</strain>
        <tissue evidence="1">Whole embryos</tissue>
    </source>
</reference>
<proteinExistence type="predicted"/>
<accession>A0A9Q0S4B2</accession>
<organism evidence="1 2">
    <name type="scientific">Pseudolycoriella hygida</name>
    <dbReference type="NCBI Taxonomy" id="35572"/>
    <lineage>
        <taxon>Eukaryota</taxon>
        <taxon>Metazoa</taxon>
        <taxon>Ecdysozoa</taxon>
        <taxon>Arthropoda</taxon>
        <taxon>Hexapoda</taxon>
        <taxon>Insecta</taxon>
        <taxon>Pterygota</taxon>
        <taxon>Neoptera</taxon>
        <taxon>Endopterygota</taxon>
        <taxon>Diptera</taxon>
        <taxon>Nematocera</taxon>
        <taxon>Sciaroidea</taxon>
        <taxon>Sciaridae</taxon>
        <taxon>Pseudolycoriella</taxon>
    </lineage>
</organism>
<evidence type="ECO:0000313" key="2">
    <source>
        <dbReference type="Proteomes" id="UP001151699"/>
    </source>
</evidence>